<dbReference type="OrthoDB" id="3248508at2759"/>
<protein>
    <submittedName>
        <fullName evidence="1">Uncharacterized protein</fullName>
    </submittedName>
</protein>
<proteinExistence type="predicted"/>
<keyword evidence="2" id="KW-1185">Reference proteome</keyword>
<name>A0A9J5XDB0_SOLCO</name>
<reference evidence="1 2" key="1">
    <citation type="submission" date="2020-09" db="EMBL/GenBank/DDBJ databases">
        <title>De no assembly of potato wild relative species, Solanum commersonii.</title>
        <authorList>
            <person name="Cho K."/>
        </authorList>
    </citation>
    <scope>NUCLEOTIDE SEQUENCE [LARGE SCALE GENOMIC DNA]</scope>
    <source>
        <strain evidence="1">LZ3.2</strain>
        <tissue evidence="1">Leaf</tissue>
    </source>
</reference>
<evidence type="ECO:0000313" key="2">
    <source>
        <dbReference type="Proteomes" id="UP000824120"/>
    </source>
</evidence>
<organism evidence="1 2">
    <name type="scientific">Solanum commersonii</name>
    <name type="common">Commerson's wild potato</name>
    <name type="synonym">Commerson's nightshade</name>
    <dbReference type="NCBI Taxonomy" id="4109"/>
    <lineage>
        <taxon>Eukaryota</taxon>
        <taxon>Viridiplantae</taxon>
        <taxon>Streptophyta</taxon>
        <taxon>Embryophyta</taxon>
        <taxon>Tracheophyta</taxon>
        <taxon>Spermatophyta</taxon>
        <taxon>Magnoliopsida</taxon>
        <taxon>eudicotyledons</taxon>
        <taxon>Gunneridae</taxon>
        <taxon>Pentapetalae</taxon>
        <taxon>asterids</taxon>
        <taxon>lamiids</taxon>
        <taxon>Solanales</taxon>
        <taxon>Solanaceae</taxon>
        <taxon>Solanoideae</taxon>
        <taxon>Solaneae</taxon>
        <taxon>Solanum</taxon>
    </lineage>
</organism>
<sequence length="118" mass="13518">MMKNDIPILGLCDTTLYFYNKLSIVVVSNLQQALVTLGTFEISIISMSSVFINPQFQKSTDLAENKVLMVTPSKEMRRTIEVPLNNLFNIQNIITNMVYWRCAGLFVQVQINNCRHTQ</sequence>
<evidence type="ECO:0000313" key="1">
    <source>
        <dbReference type="EMBL" id="KAG5585196.1"/>
    </source>
</evidence>
<gene>
    <name evidence="1" type="ORF">H5410_045630</name>
</gene>
<dbReference type="AlphaFoldDB" id="A0A9J5XDB0"/>
<dbReference type="Proteomes" id="UP000824120">
    <property type="component" value="Chromosome 9"/>
</dbReference>
<comment type="caution">
    <text evidence="1">The sequence shown here is derived from an EMBL/GenBank/DDBJ whole genome shotgun (WGS) entry which is preliminary data.</text>
</comment>
<accession>A0A9J5XDB0</accession>
<dbReference type="EMBL" id="JACXVP010000009">
    <property type="protein sequence ID" value="KAG5585196.1"/>
    <property type="molecule type" value="Genomic_DNA"/>
</dbReference>